<dbReference type="GO" id="GO:0004519">
    <property type="term" value="F:endonuclease activity"/>
    <property type="evidence" value="ECO:0007669"/>
    <property type="project" value="UniProtKB-KW"/>
</dbReference>
<comment type="caution">
    <text evidence="7">The sequence shown here is derived from an EMBL/GenBank/DDBJ whole genome shotgun (WGS) entry which is preliminary data.</text>
</comment>
<feature type="non-terminal residue" evidence="7">
    <location>
        <position position="69"/>
    </location>
</feature>
<sequence>MNLKLPIISGEKAIKTFEKIGYKVVRIKGSHKRLRDEIDRNHKPLTIPNHKVLKPGLLKKLIRDSNLTI</sequence>
<keyword evidence="1" id="KW-1277">Toxin-antitoxin system</keyword>
<organism evidence="7">
    <name type="scientific">marine sediment metagenome</name>
    <dbReference type="NCBI Taxonomy" id="412755"/>
    <lineage>
        <taxon>unclassified sequences</taxon>
        <taxon>metagenomes</taxon>
        <taxon>ecological metagenomes</taxon>
    </lineage>
</organism>
<dbReference type="AlphaFoldDB" id="X1UHM6"/>
<dbReference type="Pfam" id="PF07927">
    <property type="entry name" value="HicA_toxin"/>
    <property type="match status" value="1"/>
</dbReference>
<evidence type="ECO:0000256" key="1">
    <source>
        <dbReference type="ARBA" id="ARBA00022649"/>
    </source>
</evidence>
<keyword evidence="3" id="KW-0255">Endonuclease</keyword>
<evidence type="ECO:0000256" key="6">
    <source>
        <dbReference type="ARBA" id="ARBA00023016"/>
    </source>
</evidence>
<evidence type="ECO:0000313" key="7">
    <source>
        <dbReference type="EMBL" id="GAI99390.1"/>
    </source>
</evidence>
<evidence type="ECO:0008006" key="8">
    <source>
        <dbReference type="Google" id="ProtNLM"/>
    </source>
</evidence>
<proteinExistence type="predicted"/>
<dbReference type="SUPFAM" id="SSF54786">
    <property type="entry name" value="YcfA/nrd intein domain"/>
    <property type="match status" value="1"/>
</dbReference>
<evidence type="ECO:0000256" key="4">
    <source>
        <dbReference type="ARBA" id="ARBA00022801"/>
    </source>
</evidence>
<accession>X1UHM6</accession>
<keyword evidence="5" id="KW-0694">RNA-binding</keyword>
<evidence type="ECO:0000256" key="2">
    <source>
        <dbReference type="ARBA" id="ARBA00022722"/>
    </source>
</evidence>
<dbReference type="GO" id="GO:0016787">
    <property type="term" value="F:hydrolase activity"/>
    <property type="evidence" value="ECO:0007669"/>
    <property type="project" value="UniProtKB-KW"/>
</dbReference>
<evidence type="ECO:0000256" key="3">
    <source>
        <dbReference type="ARBA" id="ARBA00022759"/>
    </source>
</evidence>
<dbReference type="InterPro" id="IPR038570">
    <property type="entry name" value="HicA_sf"/>
</dbReference>
<keyword evidence="6" id="KW-0346">Stress response</keyword>
<gene>
    <name evidence="7" type="ORF">S12H4_27695</name>
</gene>
<protein>
    <recommendedName>
        <fullName evidence="8">Addiction module toxin, HicA family</fullName>
    </recommendedName>
</protein>
<keyword evidence="4" id="KW-0378">Hydrolase</keyword>
<keyword evidence="2" id="KW-0540">Nuclease</keyword>
<dbReference type="InterPro" id="IPR012933">
    <property type="entry name" value="HicA_mRNA_interferase"/>
</dbReference>
<reference evidence="7" key="1">
    <citation type="journal article" date="2014" name="Front. Microbiol.">
        <title>High frequency of phylogenetically diverse reductive dehalogenase-homologous genes in deep subseafloor sedimentary metagenomes.</title>
        <authorList>
            <person name="Kawai M."/>
            <person name="Futagami T."/>
            <person name="Toyoda A."/>
            <person name="Takaki Y."/>
            <person name="Nishi S."/>
            <person name="Hori S."/>
            <person name="Arai W."/>
            <person name="Tsubouchi T."/>
            <person name="Morono Y."/>
            <person name="Uchiyama I."/>
            <person name="Ito T."/>
            <person name="Fujiyama A."/>
            <person name="Inagaki F."/>
            <person name="Takami H."/>
        </authorList>
    </citation>
    <scope>NUCLEOTIDE SEQUENCE</scope>
    <source>
        <strain evidence="7">Expedition CK06-06</strain>
    </source>
</reference>
<dbReference type="GO" id="GO:0003729">
    <property type="term" value="F:mRNA binding"/>
    <property type="evidence" value="ECO:0007669"/>
    <property type="project" value="InterPro"/>
</dbReference>
<name>X1UHM6_9ZZZZ</name>
<dbReference type="EMBL" id="BARW01015826">
    <property type="protein sequence ID" value="GAI99390.1"/>
    <property type="molecule type" value="Genomic_DNA"/>
</dbReference>
<evidence type="ECO:0000256" key="5">
    <source>
        <dbReference type="ARBA" id="ARBA00022884"/>
    </source>
</evidence>
<dbReference type="Gene3D" id="3.30.920.30">
    <property type="entry name" value="Hypothetical protein"/>
    <property type="match status" value="1"/>
</dbReference>